<evidence type="ECO:0000256" key="2">
    <source>
        <dbReference type="ARBA" id="ARBA00023015"/>
    </source>
</evidence>
<dbReference type="Gene3D" id="3.40.190.10">
    <property type="entry name" value="Periplasmic binding protein-like II"/>
    <property type="match status" value="2"/>
</dbReference>
<evidence type="ECO:0000259" key="5">
    <source>
        <dbReference type="PROSITE" id="PS50931"/>
    </source>
</evidence>
<dbReference type="PRINTS" id="PR00039">
    <property type="entry name" value="HTHLYSR"/>
</dbReference>
<dbReference type="Pfam" id="PF03466">
    <property type="entry name" value="LysR_substrate"/>
    <property type="match status" value="1"/>
</dbReference>
<evidence type="ECO:0000256" key="3">
    <source>
        <dbReference type="ARBA" id="ARBA00023125"/>
    </source>
</evidence>
<reference evidence="6 7" key="1">
    <citation type="submission" date="2023-10" db="EMBL/GenBank/DDBJ databases">
        <title>Rubellicoccus peritrichatus gen. nov., sp. nov., isolated from an algae of coral reef tank.</title>
        <authorList>
            <person name="Luo J."/>
        </authorList>
    </citation>
    <scope>NUCLEOTIDE SEQUENCE [LARGE SCALE GENOMIC DNA]</scope>
    <source>
        <strain evidence="6 7">CR14</strain>
    </source>
</reference>
<keyword evidence="3" id="KW-0238">DNA-binding</keyword>
<protein>
    <submittedName>
        <fullName evidence="6">LysR family transcriptional regulator</fullName>
    </submittedName>
</protein>
<dbReference type="SUPFAM" id="SSF53850">
    <property type="entry name" value="Periplasmic binding protein-like II"/>
    <property type="match status" value="1"/>
</dbReference>
<evidence type="ECO:0000313" key="7">
    <source>
        <dbReference type="Proteomes" id="UP001304300"/>
    </source>
</evidence>
<dbReference type="Pfam" id="PF00126">
    <property type="entry name" value="HTH_1"/>
    <property type="match status" value="1"/>
</dbReference>
<dbReference type="CDD" id="cd05466">
    <property type="entry name" value="PBP2_LTTR_substrate"/>
    <property type="match status" value="1"/>
</dbReference>
<name>A0AAQ3L619_9BACT</name>
<dbReference type="AlphaFoldDB" id="A0AAQ3L619"/>
<feature type="domain" description="HTH lysR-type" evidence="5">
    <location>
        <begin position="6"/>
        <end position="63"/>
    </location>
</feature>
<dbReference type="GO" id="GO:0000976">
    <property type="term" value="F:transcription cis-regulatory region binding"/>
    <property type="evidence" value="ECO:0007669"/>
    <property type="project" value="TreeGrafter"/>
</dbReference>
<dbReference type="InterPro" id="IPR000847">
    <property type="entry name" value="LysR_HTH_N"/>
</dbReference>
<dbReference type="Proteomes" id="UP001304300">
    <property type="component" value="Chromosome"/>
</dbReference>
<comment type="similarity">
    <text evidence="1">Belongs to the LysR transcriptional regulatory family.</text>
</comment>
<keyword evidence="7" id="KW-1185">Reference proteome</keyword>
<dbReference type="GO" id="GO:0003700">
    <property type="term" value="F:DNA-binding transcription factor activity"/>
    <property type="evidence" value="ECO:0007669"/>
    <property type="project" value="InterPro"/>
</dbReference>
<dbReference type="InterPro" id="IPR036388">
    <property type="entry name" value="WH-like_DNA-bd_sf"/>
</dbReference>
<dbReference type="PROSITE" id="PS50931">
    <property type="entry name" value="HTH_LYSR"/>
    <property type="match status" value="1"/>
</dbReference>
<organism evidence="6 7">
    <name type="scientific">Rubellicoccus peritrichatus</name>
    <dbReference type="NCBI Taxonomy" id="3080537"/>
    <lineage>
        <taxon>Bacteria</taxon>
        <taxon>Pseudomonadati</taxon>
        <taxon>Verrucomicrobiota</taxon>
        <taxon>Opitutia</taxon>
        <taxon>Puniceicoccales</taxon>
        <taxon>Cerasicoccaceae</taxon>
        <taxon>Rubellicoccus</taxon>
    </lineage>
</organism>
<dbReference type="SUPFAM" id="SSF46785">
    <property type="entry name" value="Winged helix' DNA-binding domain"/>
    <property type="match status" value="1"/>
</dbReference>
<dbReference type="Gene3D" id="1.10.10.10">
    <property type="entry name" value="Winged helix-like DNA-binding domain superfamily/Winged helix DNA-binding domain"/>
    <property type="match status" value="1"/>
</dbReference>
<proteinExistence type="inferred from homology"/>
<evidence type="ECO:0000256" key="1">
    <source>
        <dbReference type="ARBA" id="ARBA00009437"/>
    </source>
</evidence>
<dbReference type="PANTHER" id="PTHR30126:SF40">
    <property type="entry name" value="HTH-TYPE TRANSCRIPTIONAL REGULATOR GLTR"/>
    <property type="match status" value="1"/>
</dbReference>
<dbReference type="InterPro" id="IPR036390">
    <property type="entry name" value="WH_DNA-bd_sf"/>
</dbReference>
<gene>
    <name evidence="6" type="ORF">RZN69_14940</name>
</gene>
<dbReference type="KEGG" id="puo:RZN69_14940"/>
<keyword evidence="4" id="KW-0804">Transcription</keyword>
<evidence type="ECO:0000256" key="4">
    <source>
        <dbReference type="ARBA" id="ARBA00023163"/>
    </source>
</evidence>
<dbReference type="PANTHER" id="PTHR30126">
    <property type="entry name" value="HTH-TYPE TRANSCRIPTIONAL REGULATOR"/>
    <property type="match status" value="1"/>
</dbReference>
<accession>A0AAQ3L619</accession>
<evidence type="ECO:0000313" key="6">
    <source>
        <dbReference type="EMBL" id="WOO39920.1"/>
    </source>
</evidence>
<dbReference type="InterPro" id="IPR005119">
    <property type="entry name" value="LysR_subst-bd"/>
</dbReference>
<keyword evidence="2" id="KW-0805">Transcription regulation</keyword>
<dbReference type="EMBL" id="CP136920">
    <property type="protein sequence ID" value="WOO39920.1"/>
    <property type="molecule type" value="Genomic_DNA"/>
</dbReference>
<sequence>MHLDPLDSRQLLTVVTLARTRSFTEAAKELGLTQSAVSHSLKALERQLDQVLIERSGRQMRLTPAGDYLVRESTELLRKMQGIRNRLENLEDWGQGRLRIGATPSCCNWILPPVLRELKQSFPGCSIVVKPDRGYANLERLRHDEVDIVLAVSMTDGAQGLEKVDWFSDELQVILPPFHPLAKKEKLTADDIDGETIHLFGNDSQSDSVIREFLGSNGVRTQEFIEVGNIEAVKEMVKIGQGIAFLPEWVVQNEIRRGSLVASPLGFDPLPRDWSIYWTGRRLNLLEETFFGLCMEAKDALLGRRTFDFA</sequence>
<dbReference type="RefSeq" id="WP_317831972.1">
    <property type="nucleotide sequence ID" value="NZ_CP136920.1"/>
</dbReference>
<dbReference type="FunFam" id="1.10.10.10:FF:000001">
    <property type="entry name" value="LysR family transcriptional regulator"/>
    <property type="match status" value="1"/>
</dbReference>